<feature type="transmembrane region" description="Helical" evidence="1">
    <location>
        <begin position="451"/>
        <end position="469"/>
    </location>
</feature>
<accession>A0A6H9V1X5</accession>
<feature type="transmembrane region" description="Helical" evidence="1">
    <location>
        <begin position="420"/>
        <end position="439"/>
    </location>
</feature>
<feature type="transmembrane region" description="Helical" evidence="1">
    <location>
        <begin position="234"/>
        <end position="252"/>
    </location>
</feature>
<dbReference type="RefSeq" id="WP_150948097.1">
    <property type="nucleotide sequence ID" value="NZ_VZRB01000008.1"/>
</dbReference>
<evidence type="ECO:0000256" key="1">
    <source>
        <dbReference type="SAM" id="Phobius"/>
    </source>
</evidence>
<dbReference type="Proteomes" id="UP000442707">
    <property type="component" value="Unassembled WGS sequence"/>
</dbReference>
<keyword evidence="1" id="KW-0812">Transmembrane</keyword>
<keyword evidence="1" id="KW-0472">Membrane</keyword>
<comment type="caution">
    <text evidence="2">The sequence shown here is derived from an EMBL/GenBank/DDBJ whole genome shotgun (WGS) entry which is preliminary data.</text>
</comment>
<feature type="transmembrane region" description="Helical" evidence="1">
    <location>
        <begin position="272"/>
        <end position="302"/>
    </location>
</feature>
<dbReference type="AlphaFoldDB" id="A0A6H9V1X5"/>
<proteinExistence type="predicted"/>
<evidence type="ECO:0000313" key="2">
    <source>
        <dbReference type="EMBL" id="KAB1146643.1"/>
    </source>
</evidence>
<sequence length="610" mass="66792">MGKLPTLTNGPMAALTSAVRRWPGSGATDRRGSNRTTPRQWTARCVLPVALALWLLSLRHVDLGGMRDYGLLQVLPVLFWVALALLTLGFCLALTDRRTAGGWFAGYVLGLIAVIHATPTLLFPTLRYSWAWKHVAVVDAVIRNRGTVPHAEKLDIYNQWPGFFDLNAFFMQATGLDSALGYATWTPPVFNAVLLAPLLLLYRTVTRDRRLIWGGAWIFYSCSWVGQDYFAPQAFAFLLFVTVIALVMGQLPTSALYRPGDIRTDRWPVGRFVLLVLVQFAIICSHPLTPLMLLSALVVLSIPRRNRRVVLPALGSALVLTAAWDATVARPYISDNVHDFLGSLLQPDSNVVSGLAALGAAPPGQVVVSWVDRSLSAAVFLLAAIAFLARPWVRRTGLPLLVLAPLPILTANAYGGEMIFRAYLFALPAAAFLIAALLFKWGKRPRLRTLALFPLLLALLGGLVFGYYGKEAADYFTKSEVAAGRFLAATAPPGSTIVSLTSTVPGLYLRYDENLRVQLDQQDIEDRRRLVRNPVEGLEPFVEGATPARPAYIILSRAQAADTYLRGVLPADTMQRVQSALAKGSGYIPVYRSKDAVVYRYQGTKSGDGS</sequence>
<evidence type="ECO:0000313" key="3">
    <source>
        <dbReference type="Proteomes" id="UP000442707"/>
    </source>
</evidence>
<organism evidence="2 3">
    <name type="scientific">Streptomyces luteolifulvus</name>
    <dbReference type="NCBI Taxonomy" id="2615112"/>
    <lineage>
        <taxon>Bacteria</taxon>
        <taxon>Bacillati</taxon>
        <taxon>Actinomycetota</taxon>
        <taxon>Actinomycetes</taxon>
        <taxon>Kitasatosporales</taxon>
        <taxon>Streptomycetaceae</taxon>
        <taxon>Streptomyces</taxon>
    </lineage>
</organism>
<protein>
    <submittedName>
        <fullName evidence="2">Glycosyltransferase</fullName>
    </submittedName>
</protein>
<feature type="transmembrane region" description="Helical" evidence="1">
    <location>
        <begin position="370"/>
        <end position="389"/>
    </location>
</feature>
<feature type="transmembrane region" description="Helical" evidence="1">
    <location>
        <begin position="102"/>
        <end position="123"/>
    </location>
</feature>
<name>A0A6H9V1X5_9ACTN</name>
<gene>
    <name evidence="2" type="ORF">F7R91_13695</name>
</gene>
<dbReference type="EMBL" id="VZRB01000008">
    <property type="protein sequence ID" value="KAB1146643.1"/>
    <property type="molecule type" value="Genomic_DNA"/>
</dbReference>
<keyword evidence="2" id="KW-0808">Transferase</keyword>
<feature type="transmembrane region" description="Helical" evidence="1">
    <location>
        <begin position="77"/>
        <end position="95"/>
    </location>
</feature>
<keyword evidence="1" id="KW-1133">Transmembrane helix</keyword>
<reference evidence="2 3" key="1">
    <citation type="submission" date="2019-09" db="EMBL/GenBank/DDBJ databases">
        <title>Screening of Novel Bioactive Compounds from Soil-Associated.</title>
        <authorList>
            <person name="Zhao S."/>
        </authorList>
    </citation>
    <scope>NUCLEOTIDE SEQUENCE [LARGE SCALE GENOMIC DNA]</scope>
    <source>
        <strain evidence="2 3">HIT-DPA4</strain>
    </source>
</reference>
<feature type="transmembrane region" description="Helical" evidence="1">
    <location>
        <begin position="41"/>
        <end position="57"/>
    </location>
</feature>
<dbReference type="GO" id="GO:0016740">
    <property type="term" value="F:transferase activity"/>
    <property type="evidence" value="ECO:0007669"/>
    <property type="project" value="UniProtKB-KW"/>
</dbReference>
<feature type="transmembrane region" description="Helical" evidence="1">
    <location>
        <begin position="179"/>
        <end position="202"/>
    </location>
</feature>
<keyword evidence="3" id="KW-1185">Reference proteome</keyword>